<evidence type="ECO:0000313" key="9">
    <source>
        <dbReference type="EMBL" id="KEZ19310.1"/>
    </source>
</evidence>
<dbReference type="EMBL" id="LSTR01000041">
    <property type="protein sequence ID" value="OAH42329.1"/>
    <property type="molecule type" value="Genomic_DNA"/>
</dbReference>
<evidence type="ECO:0000313" key="22">
    <source>
        <dbReference type="Proteomes" id="UP000464086"/>
    </source>
</evidence>
<dbReference type="Proteomes" id="UP000287401">
    <property type="component" value="Unassembled WGS sequence"/>
</dbReference>
<dbReference type="EMBL" id="QRAL01000016">
    <property type="protein sequence ID" value="RSU55790.1"/>
    <property type="molecule type" value="Genomic_DNA"/>
</dbReference>
<dbReference type="GeneID" id="57779467"/>
<dbReference type="Proteomes" id="UP000037029">
    <property type="component" value="Chromosome"/>
</dbReference>
<reference evidence="11 18" key="2">
    <citation type="submission" date="2016-02" db="EMBL/GenBank/DDBJ databases">
        <authorList>
            <person name="Wen L."/>
            <person name="He K."/>
            <person name="Yang H."/>
        </authorList>
    </citation>
    <scope>NUCLEOTIDE SEQUENCE [LARGE SCALE GENOMIC DNA]</scope>
    <source>
        <strain evidence="11 18">CD09_2</strain>
    </source>
</reference>
<organism evidence="15 21">
    <name type="scientific">Sphingobium yanoikuyae</name>
    <name type="common">Sphingomonas yanoikuyae</name>
    <dbReference type="NCBI Taxonomy" id="13690"/>
    <lineage>
        <taxon>Bacteria</taxon>
        <taxon>Pseudomonadati</taxon>
        <taxon>Pseudomonadota</taxon>
        <taxon>Alphaproteobacteria</taxon>
        <taxon>Sphingomonadales</taxon>
        <taxon>Sphingomonadaceae</taxon>
        <taxon>Sphingobium</taxon>
    </lineage>
</organism>
<evidence type="ECO:0000256" key="2">
    <source>
        <dbReference type="ARBA" id="ARBA00022692"/>
    </source>
</evidence>
<evidence type="ECO:0000313" key="18">
    <source>
        <dbReference type="Proteomes" id="UP000077262"/>
    </source>
</evidence>
<reference evidence="13 23" key="8">
    <citation type="submission" date="2020-04" db="EMBL/GenBank/DDBJ databases">
        <title>The Whole Genome Analysis of High salt-tolerant Sphingobium yanoikuyae YC-XJ2 with Aryl organophosphorus flame retardants (aryl-OPFRs)-degrading capacity and characteristics of Related phosphotriesterase.</title>
        <authorList>
            <person name="Li X."/>
        </authorList>
    </citation>
    <scope>NUCLEOTIDE SEQUENCE [LARGE SCALE GENOMIC DNA]</scope>
    <source>
        <strain evidence="13 23">YC-XJ2</strain>
    </source>
</reference>
<evidence type="ECO:0000313" key="19">
    <source>
        <dbReference type="Proteomes" id="UP000219422"/>
    </source>
</evidence>
<reference evidence="8 20" key="6">
    <citation type="submission" date="2018-10" db="EMBL/GenBank/DDBJ databases">
        <title>Characterization and genome analysis of a novel bacterium Sphingobium yanoikuyae SJTF8 capable of degrading PAHs.</title>
        <authorList>
            <person name="Yin C."/>
            <person name="Xiong W."/>
            <person name="Liang R."/>
        </authorList>
    </citation>
    <scope>NUCLEOTIDE SEQUENCE [LARGE SCALE GENOMIC DNA]</scope>
    <source>
        <strain evidence="8 20">SJTF8</strain>
    </source>
</reference>
<evidence type="ECO:0000256" key="3">
    <source>
        <dbReference type="ARBA" id="ARBA00022989"/>
    </source>
</evidence>
<dbReference type="EMBL" id="CP060122">
    <property type="protein sequence ID" value="QNG47884.1"/>
    <property type="molecule type" value="Genomic_DNA"/>
</dbReference>
<feature type="transmembrane region" description="Helical" evidence="5">
    <location>
        <begin position="46"/>
        <end position="69"/>
    </location>
</feature>
<evidence type="ECO:0000313" key="12">
    <source>
        <dbReference type="EMBL" id="QHD69323.1"/>
    </source>
</evidence>
<evidence type="ECO:0000256" key="1">
    <source>
        <dbReference type="ARBA" id="ARBA00022475"/>
    </source>
</evidence>
<evidence type="ECO:0000313" key="15">
    <source>
        <dbReference type="EMBL" id="RSU55790.1"/>
    </source>
</evidence>
<reference evidence="14 24" key="9">
    <citation type="submission" date="2020-07" db="EMBL/GenBank/DDBJ databases">
        <title>Whole genome sequence of Sphingobium yanoikuyae A3.</title>
        <authorList>
            <person name="Han S.-S."/>
        </authorList>
    </citation>
    <scope>NUCLEOTIDE SEQUENCE [LARGE SCALE GENOMIC DNA]</scope>
    <source>
        <strain evidence="14 24">A3</strain>
    </source>
</reference>
<dbReference type="EMBL" id="JGVR01000010">
    <property type="protein sequence ID" value="KEZ19310.1"/>
    <property type="molecule type" value="Genomic_DNA"/>
</dbReference>
<gene>
    <name evidence="6" type="ORF">A6768_21655</name>
    <name evidence="11" type="ORF">AX777_14250</name>
    <name evidence="7" type="ORF">BV87_03220</name>
    <name evidence="9" type="ORF">CP98_02223</name>
    <name evidence="15" type="ORF">DAH51_15395</name>
    <name evidence="8" type="ORF">EBF16_21350</name>
    <name evidence="12" type="ORF">GS397_21180</name>
    <name evidence="14" type="ORF">H3V42_10030</name>
    <name evidence="13" type="ORF">HH800_21790</name>
    <name evidence="10" type="ORF">N5J77_03875</name>
</gene>
<evidence type="ECO:0000313" key="8">
    <source>
        <dbReference type="EMBL" id="AYO79208.1"/>
    </source>
</evidence>
<protein>
    <submittedName>
        <fullName evidence="15">DUF1656 domain-containing protein</fullName>
    </submittedName>
</protein>
<dbReference type="AlphaFoldDB" id="A0A085K6S2"/>
<reference evidence="15 21" key="5">
    <citation type="submission" date="2018-07" db="EMBL/GenBank/DDBJ databases">
        <title>Genomic and Epidemiologic Investigation of an Indolent Hospital Outbreak.</title>
        <authorList>
            <person name="Johnson R.C."/>
            <person name="Deming C."/>
            <person name="Conlan S."/>
            <person name="Zellmer C.J."/>
            <person name="Michelin A.V."/>
            <person name="Lee-Lin S."/>
            <person name="Thomas P.J."/>
            <person name="Park M."/>
            <person name="Weingarten R.A."/>
            <person name="Less J."/>
            <person name="Dekker J.P."/>
            <person name="Frank K.M."/>
            <person name="Musser K.A."/>
            <person name="Mcquiston J.R."/>
            <person name="Henderson D.K."/>
            <person name="Lau A.F."/>
            <person name="Palmore T.N."/>
            <person name="Segre J.A."/>
        </authorList>
    </citation>
    <scope>NUCLEOTIDE SEQUENCE [LARGE SCALE GENOMIC DNA]</scope>
    <source>
        <strain evidence="15 21">SK-NIH.Env6_1116</strain>
    </source>
</reference>
<dbReference type="Proteomes" id="UP000028534">
    <property type="component" value="Unassembled WGS sequence"/>
</dbReference>
<dbReference type="Proteomes" id="UP000515377">
    <property type="component" value="Chromosome"/>
</dbReference>
<dbReference type="eggNOG" id="ENOG5033A7D">
    <property type="taxonomic scope" value="Bacteria"/>
</dbReference>
<sequence>MTGELSIDGVFFPTLLALALAALILTYGLTRLIAAFGLYRFLAYRALVDLSLFVLTLGGLSILVPMLGIRL</sequence>
<evidence type="ECO:0000313" key="23">
    <source>
        <dbReference type="Proteomes" id="UP000502611"/>
    </source>
</evidence>
<dbReference type="Proteomes" id="UP000280708">
    <property type="component" value="Chromosome"/>
</dbReference>
<dbReference type="EMBL" id="CP053021">
    <property type="protein sequence ID" value="QJR04595.1"/>
    <property type="molecule type" value="Genomic_DNA"/>
</dbReference>
<evidence type="ECO:0000313" key="17">
    <source>
        <dbReference type="Proteomes" id="UP000037029"/>
    </source>
</evidence>
<keyword evidence="4 5" id="KW-0472">Membrane</keyword>
<reference evidence="6 19" key="4">
    <citation type="submission" date="2017-10" db="EMBL/GenBank/DDBJ databases">
        <title>Sphingobium yanoikuyae S72.</title>
        <authorList>
            <person name="Sanchez E."/>
            <person name="Bustos P."/>
            <person name="Mendoza P."/>
            <person name="Guo X."/>
            <person name="Mendoza A."/>
        </authorList>
    </citation>
    <scope>NUCLEOTIDE SEQUENCE [LARGE SCALE GENOMIC DNA]</scope>
    <source>
        <strain evidence="6 19">S72</strain>
    </source>
</reference>
<dbReference type="Pfam" id="PF07869">
    <property type="entry name" value="DUF1656"/>
    <property type="match status" value="1"/>
</dbReference>
<dbReference type="Proteomes" id="UP001162318">
    <property type="component" value="Unassembled WGS sequence"/>
</dbReference>
<evidence type="ECO:0000256" key="4">
    <source>
        <dbReference type="ARBA" id="ARBA00023136"/>
    </source>
</evidence>
<keyword evidence="1" id="KW-1003">Cell membrane</keyword>
<evidence type="ECO:0000313" key="24">
    <source>
        <dbReference type="Proteomes" id="UP000515377"/>
    </source>
</evidence>
<dbReference type="EMBL" id="CP023741">
    <property type="protein sequence ID" value="ATI82340.1"/>
    <property type="molecule type" value="Genomic_DNA"/>
</dbReference>
<keyword evidence="2 5" id="KW-0812">Transmembrane</keyword>
<evidence type="ECO:0000313" key="7">
    <source>
        <dbReference type="EMBL" id="ATP17497.1"/>
    </source>
</evidence>
<evidence type="ECO:0000313" key="20">
    <source>
        <dbReference type="Proteomes" id="UP000280708"/>
    </source>
</evidence>
<evidence type="ECO:0000313" key="10">
    <source>
        <dbReference type="EMBL" id="MDH2130253.1"/>
    </source>
</evidence>
<evidence type="ECO:0000313" key="13">
    <source>
        <dbReference type="EMBL" id="QJR04595.1"/>
    </source>
</evidence>
<dbReference type="EMBL" id="CP047218">
    <property type="protein sequence ID" value="QHD69323.1"/>
    <property type="molecule type" value="Genomic_DNA"/>
</dbReference>
<dbReference type="STRING" id="13690.AX777_14250"/>
<dbReference type="EMBL" id="CP033230">
    <property type="protein sequence ID" value="AYO79208.1"/>
    <property type="molecule type" value="Genomic_DNA"/>
</dbReference>
<evidence type="ECO:0000256" key="5">
    <source>
        <dbReference type="SAM" id="Phobius"/>
    </source>
</evidence>
<feature type="transmembrane region" description="Helical" evidence="5">
    <location>
        <begin position="12"/>
        <end position="34"/>
    </location>
</feature>
<reference evidence="9 16" key="1">
    <citation type="submission" date="2014-03" db="EMBL/GenBank/DDBJ databases">
        <title>Genome sequence of Sphingobium yanoikuyae B1.</title>
        <authorList>
            <person name="Gan H.M."/>
            <person name="Gan H.Y."/>
            <person name="Savka M.A."/>
        </authorList>
    </citation>
    <scope>NUCLEOTIDE SEQUENCE [LARGE SCALE GENOMIC DNA]</scope>
    <source>
        <strain evidence="9 16">B1</strain>
    </source>
</reference>
<dbReference type="KEGG" id="sya:A6768_21655"/>
<reference evidence="10" key="10">
    <citation type="submission" date="2022-09" db="EMBL/GenBank/DDBJ databases">
        <title>Intensive care unit water sources are persistently colonized with multi-drug resistant bacteria and are the site of extensive horizontal gene transfer of antibiotic resistance genes.</title>
        <authorList>
            <person name="Diorio-Toth L."/>
        </authorList>
    </citation>
    <scope>NUCLEOTIDE SEQUENCE</scope>
    <source>
        <strain evidence="10">GD03659</strain>
    </source>
</reference>
<evidence type="ECO:0000313" key="6">
    <source>
        <dbReference type="EMBL" id="ATI82340.1"/>
    </source>
</evidence>
<evidence type="ECO:0000313" key="11">
    <source>
        <dbReference type="EMBL" id="OAH42329.1"/>
    </source>
</evidence>
<reference evidence="12 22" key="7">
    <citation type="submission" date="2019-12" db="EMBL/GenBank/DDBJ databases">
        <title>Functional and genomic insights into the Sphingobium yanoikuyae YC-JY1, a bacterium efficiently degrading bisphenol A.</title>
        <authorList>
            <person name="Jia Y."/>
            <person name="Li X."/>
            <person name="Wang J."/>
            <person name="Eltoukhy A."/>
            <person name="Lamraoui I."/>
            <person name="Yan Y."/>
        </authorList>
    </citation>
    <scope>NUCLEOTIDE SEQUENCE [LARGE SCALE GENOMIC DNA]</scope>
    <source>
        <strain evidence="12 22">YC-JY1</strain>
    </source>
</reference>
<accession>A0A085K6S2</accession>
<dbReference type="Proteomes" id="UP000077262">
    <property type="component" value="Unassembled WGS sequence"/>
</dbReference>
<keyword evidence="3 5" id="KW-1133">Transmembrane helix</keyword>
<dbReference type="EMBL" id="CP020925">
    <property type="protein sequence ID" value="ATP17497.1"/>
    <property type="molecule type" value="Genomic_DNA"/>
</dbReference>
<evidence type="ECO:0000313" key="16">
    <source>
        <dbReference type="Proteomes" id="UP000028534"/>
    </source>
</evidence>
<dbReference type="Proteomes" id="UP000464086">
    <property type="component" value="Chromosome"/>
</dbReference>
<dbReference type="Proteomes" id="UP000219422">
    <property type="component" value="Chromosome"/>
</dbReference>
<name>A0A085K6S2_SPHYA</name>
<dbReference type="InterPro" id="IPR012451">
    <property type="entry name" value="DUF1656"/>
</dbReference>
<evidence type="ECO:0000313" key="14">
    <source>
        <dbReference type="EMBL" id="QNG47884.1"/>
    </source>
</evidence>
<dbReference type="PATRIC" id="fig|13690.10.peg.2281"/>
<dbReference type="RefSeq" id="WP_004209328.1">
    <property type="nucleotide sequence ID" value="NZ_CAIGKD010000011.1"/>
</dbReference>
<reference evidence="7 17" key="3">
    <citation type="submission" date="2017-04" db="EMBL/GenBank/DDBJ databases">
        <title>Characterization, genome and methylation analysis of a phthalic acid esters degrading strain Sphingobium yanoikuyae SHJ.</title>
        <authorList>
            <person name="Feng L."/>
        </authorList>
    </citation>
    <scope>NUCLEOTIDE SEQUENCE [LARGE SCALE GENOMIC DNA]</scope>
    <source>
        <strain evidence="7 17">SHJ</strain>
    </source>
</reference>
<dbReference type="Proteomes" id="UP000502611">
    <property type="component" value="Chromosome"/>
</dbReference>
<proteinExistence type="predicted"/>
<dbReference type="OrthoDB" id="7021192at2"/>
<dbReference type="EMBL" id="JAOCKX010000003">
    <property type="protein sequence ID" value="MDH2130253.1"/>
    <property type="molecule type" value="Genomic_DNA"/>
</dbReference>
<evidence type="ECO:0000313" key="21">
    <source>
        <dbReference type="Proteomes" id="UP000287401"/>
    </source>
</evidence>